<dbReference type="GO" id="GO:0004714">
    <property type="term" value="F:transmembrane receptor protein tyrosine kinase activity"/>
    <property type="evidence" value="ECO:0007669"/>
    <property type="project" value="InterPro"/>
</dbReference>
<name>A0A822Y502_NELNU</name>
<keyword evidence="2" id="KW-0723">Serine/threonine-protein kinase</keyword>
<proteinExistence type="predicted"/>
<dbReference type="GO" id="GO:0010038">
    <property type="term" value="P:response to metal ion"/>
    <property type="evidence" value="ECO:0007669"/>
    <property type="project" value="UniProtKB-ARBA"/>
</dbReference>
<evidence type="ECO:0000256" key="6">
    <source>
        <dbReference type="ARBA" id="ARBA00022741"/>
    </source>
</evidence>
<dbReference type="GO" id="GO:0005524">
    <property type="term" value="F:ATP binding"/>
    <property type="evidence" value="ECO:0007669"/>
    <property type="project" value="UniProtKB-UniRule"/>
</dbReference>
<keyword evidence="5" id="KW-0732">Signal</keyword>
<comment type="subcellular location">
    <subcellularLocation>
        <location evidence="1">Membrane</location>
        <topology evidence="1">Single-pass type I membrane protein</topology>
    </subcellularLocation>
</comment>
<dbReference type="InterPro" id="IPR001245">
    <property type="entry name" value="Ser-Thr/Tyr_kinase_cat_dom"/>
</dbReference>
<dbReference type="Gene3D" id="1.10.510.10">
    <property type="entry name" value="Transferase(Phosphotransferase) domain 1"/>
    <property type="match status" value="1"/>
</dbReference>
<dbReference type="InterPro" id="IPR024788">
    <property type="entry name" value="Malectin-like_Carb-bd_dom"/>
</dbReference>
<evidence type="ECO:0000256" key="9">
    <source>
        <dbReference type="ARBA" id="ARBA00022989"/>
    </source>
</evidence>
<dbReference type="InterPro" id="IPR008271">
    <property type="entry name" value="Ser/Thr_kinase_AS"/>
</dbReference>
<keyword evidence="7" id="KW-0418">Kinase</keyword>
<accession>A0A822Y502</accession>
<dbReference type="GO" id="GO:0016020">
    <property type="term" value="C:membrane"/>
    <property type="evidence" value="ECO:0007669"/>
    <property type="project" value="UniProtKB-SubCell"/>
</dbReference>
<dbReference type="PANTHER" id="PTHR34590:SF5">
    <property type="entry name" value="OS04G0586500 PROTEIN"/>
    <property type="match status" value="1"/>
</dbReference>
<dbReference type="Gene3D" id="2.60.120.430">
    <property type="entry name" value="Galactose-binding lectin"/>
    <property type="match status" value="2"/>
</dbReference>
<sequence>MKNTMRDSLFSLLSTLLYLYFALTNLVIISVSSYTPEEILLNCGSPLKSIQSQDGRNWTGDVGSNFAPMDRFNLSTTSTASQQDSSVPQIPYMTARVFHSPFVYTFLVQPGPKFIRLYFYPASYSGLDKTNAFFDVYAGSYTLLRNFSAFLTADTLKQASFVKEFCVNTENSSLLDITFSPTPNAFETYGFVNGIEIVSMPAGLYIEGDDVSLPLVGQKNSFSIAKMTAFETVHRLNVGGSDISPQNDTGLYRSWYDDTDYILGSEKGVLPSNMTIQIHYPPSVPNYTAPDSVYRSARTMGMDRSHNVKYNLTWHFIVDSGFYYLFRLHFCEFQFEITMQGQRLFSILIGNQTAEKEADVIMWSSGNGIPVFKDYVVIVTRKDEEKQDLWLQLHPNVEENPMYMDAILNGLEIFKLSNNRDLTRLNPNYTPNSVASPGSRSSRRSHHFHIWFTVAVGVVVVVFVLSFLSLFVFRRRREKINTSPLQYDFCRHFSLVDNKAATNDFDEARRIGVGGFGNVYRGYIDGGATTVAIKRASPTSKQGPREFQTEIEMLSKLRHLHLVSLIGYCREDRELILVYDYLAHGTLRDHLYKKNKPHPFPWKQRLSICIGAARGLHYLHSGTKYTIIHRDVKTTNILLDEKWVAKVSDFGLSKLGPSSQSQSHVSTGVKGSFGYLDPEYCRRQQLTEKSDVYSFGVVLFEVLCARPALDHNLADEEVSLAHWAIKCQRNGTLDQIIDPYLKDKIAPECLLTFTAIAEKCLADNGIERPNMGDVLWNLEFALQQQENAENINDCGGVCNDRDRLKKSHGRGNLTSESGGMMSFSEIENYEGR</sequence>
<keyword evidence="6 12" id="KW-0547">Nucleotide-binding</keyword>
<dbReference type="PROSITE" id="PS50011">
    <property type="entry name" value="PROTEIN_KINASE_DOM"/>
    <property type="match status" value="1"/>
</dbReference>
<reference evidence="15 16" key="1">
    <citation type="journal article" date="2020" name="Mol. Biol. Evol.">
        <title>Distinct Expression and Methylation Patterns for Genes with Different Fates following a Single Whole-Genome Duplication in Flowering Plants.</title>
        <authorList>
            <person name="Shi T."/>
            <person name="Rahmani R.S."/>
            <person name="Gugger P.F."/>
            <person name="Wang M."/>
            <person name="Li H."/>
            <person name="Zhang Y."/>
            <person name="Li Z."/>
            <person name="Wang Q."/>
            <person name="Van de Peer Y."/>
            <person name="Marchal K."/>
            <person name="Chen J."/>
        </authorList>
    </citation>
    <scope>NUCLEOTIDE SEQUENCE [LARGE SCALE GENOMIC DNA]</scope>
    <source>
        <tissue evidence="15">Leaf</tissue>
    </source>
</reference>
<dbReference type="PROSITE" id="PS00108">
    <property type="entry name" value="PROTEIN_KINASE_ST"/>
    <property type="match status" value="1"/>
</dbReference>
<dbReference type="InterPro" id="IPR000719">
    <property type="entry name" value="Prot_kinase_dom"/>
</dbReference>
<feature type="binding site" evidence="12">
    <location>
        <position position="534"/>
    </location>
    <ligand>
        <name>ATP</name>
        <dbReference type="ChEBI" id="CHEBI:30616"/>
    </ligand>
</feature>
<evidence type="ECO:0000256" key="2">
    <source>
        <dbReference type="ARBA" id="ARBA00022527"/>
    </source>
</evidence>
<evidence type="ECO:0000256" key="1">
    <source>
        <dbReference type="ARBA" id="ARBA00004479"/>
    </source>
</evidence>
<evidence type="ECO:0000313" key="16">
    <source>
        <dbReference type="Proteomes" id="UP000607653"/>
    </source>
</evidence>
<protein>
    <recommendedName>
        <fullName evidence="14">Protein kinase domain-containing protein</fullName>
    </recommendedName>
</protein>
<dbReference type="EMBL" id="DUZY01000002">
    <property type="protein sequence ID" value="DAD27527.1"/>
    <property type="molecule type" value="Genomic_DNA"/>
</dbReference>
<keyword evidence="8 12" id="KW-0067">ATP-binding</keyword>
<dbReference type="SUPFAM" id="SSF56112">
    <property type="entry name" value="Protein kinase-like (PK-like)"/>
    <property type="match status" value="1"/>
</dbReference>
<feature type="domain" description="Protein kinase" evidence="14">
    <location>
        <begin position="505"/>
        <end position="781"/>
    </location>
</feature>
<dbReference type="InterPro" id="IPR045272">
    <property type="entry name" value="ANXUR1/2-like"/>
</dbReference>
<dbReference type="SMART" id="SM00220">
    <property type="entry name" value="S_TKc"/>
    <property type="match status" value="1"/>
</dbReference>
<keyword evidence="11" id="KW-0325">Glycoprotein</keyword>
<keyword evidence="10 13" id="KW-0472">Membrane</keyword>
<dbReference type="GO" id="GO:0004674">
    <property type="term" value="F:protein serine/threonine kinase activity"/>
    <property type="evidence" value="ECO:0007669"/>
    <property type="project" value="UniProtKB-KW"/>
</dbReference>
<dbReference type="InterPro" id="IPR011009">
    <property type="entry name" value="Kinase-like_dom_sf"/>
</dbReference>
<dbReference type="Gene3D" id="3.30.200.20">
    <property type="entry name" value="Phosphorylase Kinase, domain 1"/>
    <property type="match status" value="1"/>
</dbReference>
<dbReference type="FunFam" id="3.30.200.20:FF:000039">
    <property type="entry name" value="receptor-like protein kinase FERONIA"/>
    <property type="match status" value="1"/>
</dbReference>
<evidence type="ECO:0000256" key="12">
    <source>
        <dbReference type="PROSITE-ProRule" id="PRU10141"/>
    </source>
</evidence>
<comment type="caution">
    <text evidence="15">The sequence shown here is derived from an EMBL/GenBank/DDBJ whole genome shotgun (WGS) entry which is preliminary data.</text>
</comment>
<dbReference type="Pfam" id="PF07714">
    <property type="entry name" value="PK_Tyr_Ser-Thr"/>
    <property type="match status" value="1"/>
</dbReference>
<evidence type="ECO:0000256" key="13">
    <source>
        <dbReference type="SAM" id="Phobius"/>
    </source>
</evidence>
<dbReference type="FunFam" id="2.60.120.430:FF:000003">
    <property type="entry name" value="FERONIA receptor-like kinase"/>
    <property type="match status" value="1"/>
</dbReference>
<dbReference type="FunFam" id="2.60.120.430:FF:000007">
    <property type="entry name" value="FERONIA receptor-like kinase"/>
    <property type="match status" value="1"/>
</dbReference>
<evidence type="ECO:0000256" key="3">
    <source>
        <dbReference type="ARBA" id="ARBA00022679"/>
    </source>
</evidence>
<organism evidence="15 16">
    <name type="scientific">Nelumbo nucifera</name>
    <name type="common">Sacred lotus</name>
    <dbReference type="NCBI Taxonomy" id="4432"/>
    <lineage>
        <taxon>Eukaryota</taxon>
        <taxon>Viridiplantae</taxon>
        <taxon>Streptophyta</taxon>
        <taxon>Embryophyta</taxon>
        <taxon>Tracheophyta</taxon>
        <taxon>Spermatophyta</taxon>
        <taxon>Magnoliopsida</taxon>
        <taxon>Proteales</taxon>
        <taxon>Nelumbonaceae</taxon>
        <taxon>Nelumbo</taxon>
    </lineage>
</organism>
<keyword evidence="3" id="KW-0808">Transferase</keyword>
<evidence type="ECO:0000259" key="14">
    <source>
        <dbReference type="PROSITE" id="PS50011"/>
    </source>
</evidence>
<keyword evidence="9 13" id="KW-1133">Transmembrane helix</keyword>
<evidence type="ECO:0000256" key="8">
    <source>
        <dbReference type="ARBA" id="ARBA00022840"/>
    </source>
</evidence>
<gene>
    <name evidence="15" type="ORF">HUJ06_028995</name>
</gene>
<dbReference type="AlphaFoldDB" id="A0A822Y502"/>
<evidence type="ECO:0000256" key="5">
    <source>
        <dbReference type="ARBA" id="ARBA00022729"/>
    </source>
</evidence>
<evidence type="ECO:0000256" key="11">
    <source>
        <dbReference type="ARBA" id="ARBA00023180"/>
    </source>
</evidence>
<dbReference type="InterPro" id="IPR017441">
    <property type="entry name" value="Protein_kinase_ATP_BS"/>
</dbReference>
<evidence type="ECO:0000256" key="7">
    <source>
        <dbReference type="ARBA" id="ARBA00022777"/>
    </source>
</evidence>
<keyword evidence="4 13" id="KW-0812">Transmembrane</keyword>
<dbReference type="PROSITE" id="PS00107">
    <property type="entry name" value="PROTEIN_KINASE_ATP"/>
    <property type="match status" value="1"/>
</dbReference>
<evidence type="ECO:0000256" key="10">
    <source>
        <dbReference type="ARBA" id="ARBA00023136"/>
    </source>
</evidence>
<dbReference type="CDD" id="cd14066">
    <property type="entry name" value="STKc_IRAK"/>
    <property type="match status" value="1"/>
</dbReference>
<evidence type="ECO:0000313" key="15">
    <source>
        <dbReference type="EMBL" id="DAD27527.1"/>
    </source>
</evidence>
<feature type="transmembrane region" description="Helical" evidence="13">
    <location>
        <begin position="448"/>
        <end position="473"/>
    </location>
</feature>
<dbReference type="FunFam" id="1.10.510.10:FF:000252">
    <property type="entry name" value="Receptor-like protein kinase FERONIA"/>
    <property type="match status" value="1"/>
</dbReference>
<evidence type="ECO:0000256" key="4">
    <source>
        <dbReference type="ARBA" id="ARBA00022692"/>
    </source>
</evidence>
<dbReference type="Proteomes" id="UP000607653">
    <property type="component" value="Unassembled WGS sequence"/>
</dbReference>
<dbReference type="PANTHER" id="PTHR34590">
    <property type="entry name" value="OS03G0124300 PROTEIN-RELATED"/>
    <property type="match status" value="1"/>
</dbReference>
<dbReference type="Pfam" id="PF12819">
    <property type="entry name" value="Malectin_like"/>
    <property type="match status" value="1"/>
</dbReference>
<keyword evidence="16" id="KW-1185">Reference proteome</keyword>